<keyword evidence="3" id="KW-1185">Reference proteome</keyword>
<dbReference type="InterPro" id="IPR029058">
    <property type="entry name" value="AB_hydrolase_fold"/>
</dbReference>
<dbReference type="InterPro" id="IPR001054">
    <property type="entry name" value="A/G_cyclase"/>
</dbReference>
<dbReference type="KEGG" id="mrh:MycrhN_1830"/>
<dbReference type="CDD" id="cd07302">
    <property type="entry name" value="CHD"/>
    <property type="match status" value="1"/>
</dbReference>
<organism evidence="2 3">
    <name type="scientific">Mycolicibacterium rhodesiae (strain NBB3)</name>
    <name type="common">Mycobacterium rhodesiae</name>
    <dbReference type="NCBI Taxonomy" id="710685"/>
    <lineage>
        <taxon>Bacteria</taxon>
        <taxon>Bacillati</taxon>
        <taxon>Actinomycetota</taxon>
        <taxon>Actinomycetes</taxon>
        <taxon>Mycobacteriales</taxon>
        <taxon>Mycobacteriaceae</taxon>
        <taxon>Mycolicibacterium</taxon>
    </lineage>
</organism>
<gene>
    <name evidence="2" type="ordered locus">MycrhN_1830</name>
</gene>
<dbReference type="PANTHER" id="PTHR43433">
    <property type="entry name" value="HYDROLASE, ALPHA/BETA FOLD FAMILY PROTEIN"/>
    <property type="match status" value="1"/>
</dbReference>
<reference evidence="2 3" key="1">
    <citation type="submission" date="2011-12" db="EMBL/GenBank/DDBJ databases">
        <title>Complete sequence of Mycobacterium rhodesiae NBB3.</title>
        <authorList>
            <consortium name="US DOE Joint Genome Institute"/>
            <person name="Lucas S."/>
            <person name="Han J."/>
            <person name="Lapidus A."/>
            <person name="Cheng J.-F."/>
            <person name="Goodwin L."/>
            <person name="Pitluck S."/>
            <person name="Peters L."/>
            <person name="Mikhailova N."/>
            <person name="Gu W."/>
            <person name="Detter J.C."/>
            <person name="Han C."/>
            <person name="Tapia R."/>
            <person name="Land M."/>
            <person name="Hauser L."/>
            <person name="Kyrpides N."/>
            <person name="Ivanova N."/>
            <person name="Pagani I."/>
            <person name="Mattes T."/>
            <person name="Holmes A."/>
            <person name="Rutledge P."/>
            <person name="Paulsen I."/>
            <person name="Coleman N."/>
            <person name="Woyke T."/>
        </authorList>
    </citation>
    <scope>NUCLEOTIDE SEQUENCE [LARGE SCALE GENOMIC DNA]</scope>
    <source>
        <strain evidence="2 3">NBB3</strain>
    </source>
</reference>
<dbReference type="InterPro" id="IPR029787">
    <property type="entry name" value="Nucleotide_cyclase"/>
</dbReference>
<dbReference type="PROSITE" id="PS50125">
    <property type="entry name" value="GUANYLATE_CYCLASE_2"/>
    <property type="match status" value="1"/>
</dbReference>
<evidence type="ECO:0000313" key="3">
    <source>
        <dbReference type="Proteomes" id="UP000005442"/>
    </source>
</evidence>
<dbReference type="GO" id="GO:0004016">
    <property type="term" value="F:adenylate cyclase activity"/>
    <property type="evidence" value="ECO:0007669"/>
    <property type="project" value="UniProtKB-ARBA"/>
</dbReference>
<dbReference type="Proteomes" id="UP000005442">
    <property type="component" value="Chromosome"/>
</dbReference>
<feature type="domain" description="Guanylate cyclase" evidence="1">
    <location>
        <begin position="285"/>
        <end position="393"/>
    </location>
</feature>
<dbReference type="Pfam" id="PF00211">
    <property type="entry name" value="Guanylate_cyc"/>
    <property type="match status" value="1"/>
</dbReference>
<dbReference type="PANTHER" id="PTHR43433:SF5">
    <property type="entry name" value="AB HYDROLASE-1 DOMAIN-CONTAINING PROTEIN"/>
    <property type="match status" value="1"/>
</dbReference>
<evidence type="ECO:0000313" key="2">
    <source>
        <dbReference type="EMBL" id="AEV72439.1"/>
    </source>
</evidence>
<dbReference type="Pfam" id="PF00561">
    <property type="entry name" value="Abhydrolase_1"/>
    <property type="match status" value="1"/>
</dbReference>
<dbReference type="AlphaFoldDB" id="G8RME2"/>
<dbReference type="STRING" id="710685.MycrhN_1830"/>
<dbReference type="SUPFAM" id="SSF55073">
    <property type="entry name" value="Nucleotide cyclase"/>
    <property type="match status" value="1"/>
</dbReference>
<protein>
    <submittedName>
        <fullName evidence="2">Family 3 adenylate cyclase</fullName>
    </submittedName>
</protein>
<accession>G8RME2</accession>
<dbReference type="InterPro" id="IPR050471">
    <property type="entry name" value="AB_hydrolase"/>
</dbReference>
<sequence>MSRAGYARTKDGAYIAYREWGEKDPAHVFLSEWAATVDTRDMHPSFIRLWRQLGSISRVVSLDRRGLGTSDPVVPPRFDRIDEFAEDVLAVMDALQIDRVALTGEGSSAIAAAYLAVHHPDRILRVALVNTAAKSTRTDDYPIALLSDEDIRVVADAVESTWGDGSFVAAFSTLASDPTFLEACGRVERFVCGPSAAAAYIRSTASIDIRELVTHIAIPTLVYYTGDLGHTNVEQSRDLAARIPDARLIEVPGKLFYQPDGNPQLDEYADFIGGHIDPDPTKHATVMFLDIVGSTELAESVGDASWAQTLDDLDGFVRREVSQRAGRVANFTGDGHLAVFDRAEDALLTALHISRGVHALGVEVRMGLHTGDVTVRSSGDIGGLTVHIGARVMSMAGMRQIFVSEATAERAGDPSLTFADRGVHQLKGVSGEYRILEITGSQSVHAHNRLRLG</sequence>
<dbReference type="Gene3D" id="3.30.70.1230">
    <property type="entry name" value="Nucleotide cyclase"/>
    <property type="match status" value="1"/>
</dbReference>
<dbReference type="RefSeq" id="WP_014210253.1">
    <property type="nucleotide sequence ID" value="NC_016604.1"/>
</dbReference>
<dbReference type="InterPro" id="IPR000073">
    <property type="entry name" value="AB_hydrolase_1"/>
</dbReference>
<dbReference type="PATRIC" id="fig|710685.3.peg.1838"/>
<name>G8RME2_MYCRN</name>
<dbReference type="eggNOG" id="COG2114">
    <property type="taxonomic scope" value="Bacteria"/>
</dbReference>
<dbReference type="GO" id="GO:0009190">
    <property type="term" value="P:cyclic nucleotide biosynthetic process"/>
    <property type="evidence" value="ECO:0007669"/>
    <property type="project" value="InterPro"/>
</dbReference>
<dbReference type="OrthoDB" id="27092at2"/>
<dbReference type="HOGENOM" id="CLU_036293_0_0_11"/>
<dbReference type="SUPFAM" id="SSF53474">
    <property type="entry name" value="alpha/beta-Hydrolases"/>
    <property type="match status" value="1"/>
</dbReference>
<dbReference type="eggNOG" id="COG2267">
    <property type="taxonomic scope" value="Bacteria"/>
</dbReference>
<dbReference type="Gene3D" id="3.40.50.1820">
    <property type="entry name" value="alpha/beta hydrolase"/>
    <property type="match status" value="1"/>
</dbReference>
<evidence type="ECO:0000259" key="1">
    <source>
        <dbReference type="PROSITE" id="PS50125"/>
    </source>
</evidence>
<dbReference type="EMBL" id="CP003169">
    <property type="protein sequence ID" value="AEV72439.1"/>
    <property type="molecule type" value="Genomic_DNA"/>
</dbReference>
<dbReference type="SMART" id="SM00044">
    <property type="entry name" value="CYCc"/>
    <property type="match status" value="1"/>
</dbReference>
<dbReference type="GO" id="GO:0035556">
    <property type="term" value="P:intracellular signal transduction"/>
    <property type="evidence" value="ECO:0007669"/>
    <property type="project" value="InterPro"/>
</dbReference>
<proteinExistence type="predicted"/>